<dbReference type="Pfam" id="PF13966">
    <property type="entry name" value="zf-RVT"/>
    <property type="match status" value="1"/>
</dbReference>
<dbReference type="GO" id="GO:0003964">
    <property type="term" value="F:RNA-directed DNA polymerase activity"/>
    <property type="evidence" value="ECO:0007669"/>
    <property type="project" value="UniProtKB-KW"/>
</dbReference>
<evidence type="ECO:0000259" key="1">
    <source>
        <dbReference type="Pfam" id="PF00078"/>
    </source>
</evidence>
<evidence type="ECO:0000313" key="3">
    <source>
        <dbReference type="EMBL" id="KAA3456989.1"/>
    </source>
</evidence>
<dbReference type="Proteomes" id="UP000325315">
    <property type="component" value="Unassembled WGS sequence"/>
</dbReference>
<accession>A0A5B6UGT8</accession>
<gene>
    <name evidence="3" type="ORF">EPI10_003724</name>
</gene>
<dbReference type="Pfam" id="PF00078">
    <property type="entry name" value="RVT_1"/>
    <property type="match status" value="1"/>
</dbReference>
<reference evidence="4" key="1">
    <citation type="journal article" date="2019" name="Plant Biotechnol. J.">
        <title>Genome sequencing of the Australian wild diploid species Gossypium australe highlights disease resistance and delayed gland morphogenesis.</title>
        <authorList>
            <person name="Cai Y."/>
            <person name="Cai X."/>
            <person name="Wang Q."/>
            <person name="Wang P."/>
            <person name="Zhang Y."/>
            <person name="Cai C."/>
            <person name="Xu Y."/>
            <person name="Wang K."/>
            <person name="Zhou Z."/>
            <person name="Wang C."/>
            <person name="Geng S."/>
            <person name="Li B."/>
            <person name="Dong Q."/>
            <person name="Hou Y."/>
            <person name="Wang H."/>
            <person name="Ai P."/>
            <person name="Liu Z."/>
            <person name="Yi F."/>
            <person name="Sun M."/>
            <person name="An G."/>
            <person name="Cheng J."/>
            <person name="Zhang Y."/>
            <person name="Shi Q."/>
            <person name="Xie Y."/>
            <person name="Shi X."/>
            <person name="Chang Y."/>
            <person name="Huang F."/>
            <person name="Chen Y."/>
            <person name="Hong S."/>
            <person name="Mi L."/>
            <person name="Sun Q."/>
            <person name="Zhang L."/>
            <person name="Zhou B."/>
            <person name="Peng R."/>
            <person name="Zhang X."/>
            <person name="Liu F."/>
        </authorList>
    </citation>
    <scope>NUCLEOTIDE SEQUENCE [LARGE SCALE GENOMIC DNA]</scope>
    <source>
        <strain evidence="4">cv. PA1801</strain>
    </source>
</reference>
<dbReference type="AlphaFoldDB" id="A0A5B6UGT8"/>
<name>A0A5B6UGT8_9ROSI</name>
<feature type="domain" description="Reverse transcriptase zinc-binding" evidence="2">
    <location>
        <begin position="416"/>
        <end position="507"/>
    </location>
</feature>
<dbReference type="OrthoDB" id="1750106at2759"/>
<dbReference type="InterPro" id="IPR000477">
    <property type="entry name" value="RT_dom"/>
</dbReference>
<proteinExistence type="predicted"/>
<organism evidence="3 4">
    <name type="scientific">Gossypium australe</name>
    <dbReference type="NCBI Taxonomy" id="47621"/>
    <lineage>
        <taxon>Eukaryota</taxon>
        <taxon>Viridiplantae</taxon>
        <taxon>Streptophyta</taxon>
        <taxon>Embryophyta</taxon>
        <taxon>Tracheophyta</taxon>
        <taxon>Spermatophyta</taxon>
        <taxon>Magnoliopsida</taxon>
        <taxon>eudicotyledons</taxon>
        <taxon>Gunneridae</taxon>
        <taxon>Pentapetalae</taxon>
        <taxon>rosids</taxon>
        <taxon>malvids</taxon>
        <taxon>Malvales</taxon>
        <taxon>Malvaceae</taxon>
        <taxon>Malvoideae</taxon>
        <taxon>Gossypium</taxon>
    </lineage>
</organism>
<dbReference type="PANTHER" id="PTHR33116">
    <property type="entry name" value="REVERSE TRANSCRIPTASE ZINC-BINDING DOMAIN-CONTAINING PROTEIN-RELATED-RELATED"/>
    <property type="match status" value="1"/>
</dbReference>
<dbReference type="InterPro" id="IPR026960">
    <property type="entry name" value="RVT-Znf"/>
</dbReference>
<dbReference type="EMBL" id="SMMG02000011">
    <property type="protein sequence ID" value="KAA3456989.1"/>
    <property type="molecule type" value="Genomic_DNA"/>
</dbReference>
<sequence>MIEWNGGFLEGMMKQMGFATEWISLVIYCITSVSYTVSFNGGLCQGDPLSPYLFLICTEGFSALLNSAVQMSNLRGVKVCRGCPTVTHLFFANDSIVFGDTNEIGGRVLLDILRRYESALGQKINLDKLQIFFSSNVSDNSCNQLVQMLGVRHSLCMERYLGLPTMVGRRKKDAFQYICDRMRIKVQSWRARLLSQGGKEVFIRAVLQAIPTYSMSCFLLPKTLCTKLESIMSRFWWQKSSTRKGMHWCNWVSLSLLKTYGGMGFKDIGKFNIVLLAKQGWRLVTNLDSLLGRIYKAKYYPHTSFWNATLGNNSSYAWKSIYAARKVLEDGIGWRVGSGSQISVLQARWLPRWAGEKFKQLLQTVGLIKCQNLLINQQRLGNLFTPMEAHAICCILLSIYTFEDKMVWCADNSDIYTVHSGYRCLVESNINDTTNTDYTRIYKKIWELNLLPKIKIAIWRFTYEYIPTDANLYNRRISSSPICPNYGEALENFLHTLLMCGPAKNVWRSLGVAT</sequence>
<evidence type="ECO:0000313" key="4">
    <source>
        <dbReference type="Proteomes" id="UP000325315"/>
    </source>
</evidence>
<keyword evidence="3" id="KW-0695">RNA-directed DNA polymerase</keyword>
<protein>
    <submittedName>
        <fullName evidence="3">Reverse transcriptase</fullName>
    </submittedName>
</protein>
<comment type="caution">
    <text evidence="3">The sequence shown here is derived from an EMBL/GenBank/DDBJ whole genome shotgun (WGS) entry which is preliminary data.</text>
</comment>
<evidence type="ECO:0000259" key="2">
    <source>
        <dbReference type="Pfam" id="PF13966"/>
    </source>
</evidence>
<keyword evidence="3" id="KW-0808">Transferase</keyword>
<feature type="domain" description="Reverse transcriptase" evidence="1">
    <location>
        <begin position="15"/>
        <end position="150"/>
    </location>
</feature>
<keyword evidence="3" id="KW-0548">Nucleotidyltransferase</keyword>
<keyword evidence="4" id="KW-1185">Reference proteome</keyword>
<dbReference type="PANTHER" id="PTHR33116:SF86">
    <property type="entry name" value="REVERSE TRANSCRIPTASE DOMAIN-CONTAINING PROTEIN"/>
    <property type="match status" value="1"/>
</dbReference>